<protein>
    <recommendedName>
        <fullName evidence="4">Sel1 repeat family protein</fullName>
    </recommendedName>
</protein>
<proteinExistence type="predicted"/>
<dbReference type="PANTHER" id="PTHR45088">
    <property type="entry name" value="OSJNBA0022H21.17 PROTEIN"/>
    <property type="match status" value="1"/>
</dbReference>
<feature type="chain" id="PRO_5019023911" description="Sel1 repeat family protein" evidence="1">
    <location>
        <begin position="22"/>
        <end position="322"/>
    </location>
</feature>
<name>A0A3T0JUJ2_PSESX</name>
<evidence type="ECO:0000313" key="3">
    <source>
        <dbReference type="Proteomes" id="UP000282760"/>
    </source>
</evidence>
<dbReference type="PANTHER" id="PTHR45088:SF1">
    <property type="entry name" value="OS04G0476000 PROTEIN"/>
    <property type="match status" value="1"/>
</dbReference>
<gene>
    <name evidence="2" type="ORF">CT157_14035</name>
</gene>
<organism evidence="2 3">
    <name type="scientific">Pseudomonas syringae</name>
    <dbReference type="NCBI Taxonomy" id="317"/>
    <lineage>
        <taxon>Bacteria</taxon>
        <taxon>Pseudomonadati</taxon>
        <taxon>Pseudomonadota</taxon>
        <taxon>Gammaproteobacteria</taxon>
        <taxon>Pseudomonadales</taxon>
        <taxon>Pseudomonadaceae</taxon>
        <taxon>Pseudomonas</taxon>
    </lineage>
</organism>
<evidence type="ECO:0000256" key="1">
    <source>
        <dbReference type="SAM" id="SignalP"/>
    </source>
</evidence>
<dbReference type="Proteomes" id="UP000282760">
    <property type="component" value="Chromosome"/>
</dbReference>
<evidence type="ECO:0000313" key="2">
    <source>
        <dbReference type="EMBL" id="AZV27079.1"/>
    </source>
</evidence>
<reference evidence="2 3" key="1">
    <citation type="submission" date="2017-11" db="EMBL/GenBank/DDBJ databases">
        <title>Effect of PGPRs.</title>
        <authorList>
            <person name="Oliva R."/>
            <person name="Nong J."/>
            <person name="Roman V."/>
        </authorList>
    </citation>
    <scope>NUCLEOTIDE SEQUENCE [LARGE SCALE GENOMIC DNA]</scope>
    <source>
        <strain evidence="2">Inb918</strain>
    </source>
</reference>
<dbReference type="AlphaFoldDB" id="A0A3T0JUJ2"/>
<dbReference type="EMBL" id="CP024646">
    <property type="protein sequence ID" value="AZV27079.1"/>
    <property type="molecule type" value="Genomic_DNA"/>
</dbReference>
<dbReference type="InterPro" id="IPR011990">
    <property type="entry name" value="TPR-like_helical_dom_sf"/>
</dbReference>
<dbReference type="Gene3D" id="1.25.40.10">
    <property type="entry name" value="Tetratricopeptide repeat domain"/>
    <property type="match status" value="2"/>
</dbReference>
<dbReference type="SUPFAM" id="SSF81901">
    <property type="entry name" value="HCP-like"/>
    <property type="match status" value="1"/>
</dbReference>
<accession>A0A3T0JUJ2</accession>
<keyword evidence="1" id="KW-0732">Signal</keyword>
<dbReference type="InterPro" id="IPR053301">
    <property type="entry name" value="F-box_motif"/>
</dbReference>
<evidence type="ECO:0008006" key="4">
    <source>
        <dbReference type="Google" id="ProtNLM"/>
    </source>
</evidence>
<sequence>MTVIKAIIALTFVAFPIFASATLNVQQQNAKERGIILFNQYKPAAPELRVAAEAGDREAQFFLAEEIRQENQYISDEAYKWYEAAAKQGDFYSMIRIGRSSSDLCVKMNNCPTGIKKPEEWLAEAQKIAKEKSNHGDAEALYIMYELTADRDWLKRSALAGDATAQYRMAIGDRQGEGLMLPWKRQESVEQWFLLSAKAGNPKAMMQLFGIYREKGELDQARYWVERAASMGYEAGVYNYGYFLAVDSEALGFKEDKVKGHALISLLKELDGSGTTQADIEEALPQIEETMTSSQIKEAEKYAAEWKSTHPPLSFYPEKLGF</sequence>
<feature type="signal peptide" evidence="1">
    <location>
        <begin position="1"/>
        <end position="21"/>
    </location>
</feature>